<gene>
    <name evidence="6" type="ORF">HER39_13475</name>
</gene>
<dbReference type="InterPro" id="IPR035906">
    <property type="entry name" value="MetI-like_sf"/>
</dbReference>
<keyword evidence="4 5" id="KW-0472">Membrane</keyword>
<evidence type="ECO:0000256" key="5">
    <source>
        <dbReference type="SAM" id="Phobius"/>
    </source>
</evidence>
<protein>
    <submittedName>
        <fullName evidence="6">ABC transporter permease</fullName>
    </submittedName>
</protein>
<proteinExistence type="predicted"/>
<comment type="caution">
    <text evidence="6">The sequence shown here is derived from an EMBL/GenBank/DDBJ whole genome shotgun (WGS) entry which is preliminary data.</text>
</comment>
<evidence type="ECO:0000256" key="3">
    <source>
        <dbReference type="ARBA" id="ARBA00022989"/>
    </source>
</evidence>
<evidence type="ECO:0000256" key="1">
    <source>
        <dbReference type="ARBA" id="ARBA00004141"/>
    </source>
</evidence>
<organism evidence="6 7">
    <name type="scientific">Arthrobacter deserti</name>
    <dbReference type="NCBI Taxonomy" id="1742687"/>
    <lineage>
        <taxon>Bacteria</taxon>
        <taxon>Bacillati</taxon>
        <taxon>Actinomycetota</taxon>
        <taxon>Actinomycetes</taxon>
        <taxon>Micrococcales</taxon>
        <taxon>Micrococcaceae</taxon>
        <taxon>Arthrobacter</taxon>
    </lineage>
</organism>
<feature type="transmembrane region" description="Helical" evidence="5">
    <location>
        <begin position="36"/>
        <end position="58"/>
    </location>
</feature>
<evidence type="ECO:0000256" key="4">
    <source>
        <dbReference type="ARBA" id="ARBA00023136"/>
    </source>
</evidence>
<accession>A0ABX1JT93</accession>
<reference evidence="6 7" key="1">
    <citation type="submission" date="2020-04" db="EMBL/GenBank/DDBJ databases">
        <authorList>
            <person name="Liu S."/>
        </authorList>
    </citation>
    <scope>NUCLEOTIDE SEQUENCE [LARGE SCALE GENOMIC DNA]</scope>
    <source>
        <strain evidence="6 7">CGMCC 1.15091</strain>
    </source>
</reference>
<keyword evidence="2 5" id="KW-0812">Transmembrane</keyword>
<keyword evidence="3 5" id="KW-1133">Transmembrane helix</keyword>
<sequence length="64" mass="6644">FGKNTVNLLVVLPIALPGIVTGVALSDTFKTVLGPLGVGLGFFSVIVGHATFCIVMVFNNVQAR</sequence>
<feature type="non-terminal residue" evidence="6">
    <location>
        <position position="64"/>
    </location>
</feature>
<evidence type="ECO:0000313" key="6">
    <source>
        <dbReference type="EMBL" id="NKX51559.1"/>
    </source>
</evidence>
<keyword evidence="7" id="KW-1185">Reference proteome</keyword>
<dbReference type="Proteomes" id="UP000523795">
    <property type="component" value="Unassembled WGS sequence"/>
</dbReference>
<dbReference type="EMBL" id="JAAZSR010000254">
    <property type="protein sequence ID" value="NKX51559.1"/>
    <property type="molecule type" value="Genomic_DNA"/>
</dbReference>
<feature type="non-terminal residue" evidence="6">
    <location>
        <position position="1"/>
    </location>
</feature>
<dbReference type="SUPFAM" id="SSF161098">
    <property type="entry name" value="MetI-like"/>
    <property type="match status" value="1"/>
</dbReference>
<evidence type="ECO:0000256" key="2">
    <source>
        <dbReference type="ARBA" id="ARBA00022692"/>
    </source>
</evidence>
<evidence type="ECO:0000313" key="7">
    <source>
        <dbReference type="Proteomes" id="UP000523795"/>
    </source>
</evidence>
<comment type="subcellular location">
    <subcellularLocation>
        <location evidence="1">Membrane</location>
        <topology evidence="1">Multi-pass membrane protein</topology>
    </subcellularLocation>
</comment>
<name>A0ABX1JT93_9MICC</name>